<proteinExistence type="predicted"/>
<gene>
    <name evidence="1" type="ORF">L3X38_003298</name>
</gene>
<organism evidence="1 2">
    <name type="scientific">Prunus dulcis</name>
    <name type="common">Almond</name>
    <name type="synonym">Amygdalus dulcis</name>
    <dbReference type="NCBI Taxonomy" id="3755"/>
    <lineage>
        <taxon>Eukaryota</taxon>
        <taxon>Viridiplantae</taxon>
        <taxon>Streptophyta</taxon>
        <taxon>Embryophyta</taxon>
        <taxon>Tracheophyta</taxon>
        <taxon>Spermatophyta</taxon>
        <taxon>Magnoliopsida</taxon>
        <taxon>eudicotyledons</taxon>
        <taxon>Gunneridae</taxon>
        <taxon>Pentapetalae</taxon>
        <taxon>rosids</taxon>
        <taxon>fabids</taxon>
        <taxon>Rosales</taxon>
        <taxon>Rosaceae</taxon>
        <taxon>Amygdaloideae</taxon>
        <taxon>Amygdaleae</taxon>
        <taxon>Prunus</taxon>
    </lineage>
</organism>
<name>A0AAD4ZLS3_PRUDU</name>
<dbReference type="EMBL" id="JAJFAZ020000001">
    <property type="protein sequence ID" value="KAI5350407.1"/>
    <property type="molecule type" value="Genomic_DNA"/>
</dbReference>
<dbReference type="Proteomes" id="UP001054821">
    <property type="component" value="Chromosome 1"/>
</dbReference>
<dbReference type="PANTHER" id="PTHR33018:SF31">
    <property type="entry name" value="TRANSPOSASE, PTTA_EN_SPM, PLANT"/>
    <property type="match status" value="1"/>
</dbReference>
<sequence>MTQALRHLMRVPLVDKKWTQLPKDLKEKIWEAVQMAYVVGEGGRKMVMSSATKKWKDFKSTLNRQFILPFANEKDKLKEPPQLYNFIEKSQWDAFVASRLSQVFEAVHSEQS</sequence>
<protein>
    <submittedName>
        <fullName evidence="1">Uncharacterized protein</fullName>
    </submittedName>
</protein>
<evidence type="ECO:0000313" key="2">
    <source>
        <dbReference type="Proteomes" id="UP001054821"/>
    </source>
</evidence>
<keyword evidence="2" id="KW-1185">Reference proteome</keyword>
<comment type="caution">
    <text evidence="1">The sequence shown here is derived from an EMBL/GenBank/DDBJ whole genome shotgun (WGS) entry which is preliminary data.</text>
</comment>
<evidence type="ECO:0000313" key="1">
    <source>
        <dbReference type="EMBL" id="KAI5350407.1"/>
    </source>
</evidence>
<reference evidence="1 2" key="1">
    <citation type="journal article" date="2022" name="G3 (Bethesda)">
        <title>Whole-genome sequence and methylome profiling of the almond [Prunus dulcis (Mill.) D.A. Webb] cultivar 'Nonpareil'.</title>
        <authorList>
            <person name="D'Amico-Willman K.M."/>
            <person name="Ouma W.Z."/>
            <person name="Meulia T."/>
            <person name="Sideli G.M."/>
            <person name="Gradziel T.M."/>
            <person name="Fresnedo-Ramirez J."/>
        </authorList>
    </citation>
    <scope>NUCLEOTIDE SEQUENCE [LARGE SCALE GENOMIC DNA]</scope>
    <source>
        <strain evidence="1">Clone GOH B32 T37-40</strain>
    </source>
</reference>
<dbReference type="PANTHER" id="PTHR33018">
    <property type="entry name" value="OS10G0338966 PROTEIN-RELATED"/>
    <property type="match status" value="1"/>
</dbReference>
<dbReference type="AlphaFoldDB" id="A0AAD4ZLS3"/>
<accession>A0AAD4ZLS3</accession>